<dbReference type="InterPro" id="IPR044066">
    <property type="entry name" value="TRIAD_supradom"/>
</dbReference>
<keyword evidence="7" id="KW-0833">Ubl conjugation pathway</keyword>
<evidence type="ECO:0000256" key="4">
    <source>
        <dbReference type="ARBA" id="ARBA00022723"/>
    </source>
</evidence>
<dbReference type="PROSITE" id="PS51873">
    <property type="entry name" value="TRIAD"/>
    <property type="match status" value="1"/>
</dbReference>
<comment type="catalytic activity">
    <reaction evidence="1">
        <text>[E2 ubiquitin-conjugating enzyme]-S-ubiquitinyl-L-cysteine + [acceptor protein]-L-lysine = [E2 ubiquitin-conjugating enzyme]-L-cysteine + [acceptor protein]-N(6)-ubiquitinyl-L-lysine.</text>
        <dbReference type="EC" id="2.3.2.31"/>
    </reaction>
</comment>
<evidence type="ECO:0000256" key="2">
    <source>
        <dbReference type="ARBA" id="ARBA00012251"/>
    </source>
</evidence>
<sequence>MSTMQVMMTASQGPKGLECQRLSIMLPHGQDIRSMSFTKDQRDAQAAKRLARRQDTSSPTTLKPTRPLFTLQAVQSSSALPQQLDEARPDSSNAKDKQPDATGKPSGGESENPEDWQDSEIPSELEWVDVDAPDELRNIIQESIDEHRALRASRHSTTQAIIVRTTITQSRTNGPDSTRTIGPQSFASASLRCANSSSELSSGGSMGVESTTSLGSGGSAASLSKPPTIYSQTAYTSSDEDLSVPTGFIDTFRKKPFRDRGFFRYLASRKGKEKALGYTDDDNSFTSECTSCFDDVPKKKAVLLSCRHSYCSGCFSQLVGTAIRTESTFPPKCCLQEIPRKTMLAHLSPKDIAKFDEKALEYAVPVGNRYYCASPECAKWIDVRRARGFDGSLECPQCKFTVCTMCRGAAHATDEDCPNDFGLDATLQQAERAGWQRCYNCRAVVELNTGCRHITCKCRAEFCYTCGARWKTCMCTESDQRRREDEIRERLDRFEAEARAEEAEVKAAIAAVEAAERLVAEEREAANERLAEESRQIAAREYERLEGITEFFEYLRQRLEQTRLQQEETIQKRHGEESSKVEEREAAQVSGEQVFEDKEQELASERARLAIQTQESIKCARKKHAGQLVSTVGRHRQDQDAYLLMSNEAMETDINIDQTAILEQLLQAQDLERVTLRSQQTREIQKLQKRGELILQDFDQRAQAAREERLRARVREAEEITQMATATKKRIEADWKWFEAVFLDRAMMLGEDERRMVLSGADAPKAPYVSIFD</sequence>
<evidence type="ECO:0000256" key="8">
    <source>
        <dbReference type="ARBA" id="ARBA00022833"/>
    </source>
</evidence>
<organism evidence="12 13">
    <name type="scientific">Heterodermia speciosa</name>
    <dbReference type="NCBI Taxonomy" id="116794"/>
    <lineage>
        <taxon>Eukaryota</taxon>
        <taxon>Fungi</taxon>
        <taxon>Dikarya</taxon>
        <taxon>Ascomycota</taxon>
        <taxon>Pezizomycotina</taxon>
        <taxon>Lecanoromycetes</taxon>
        <taxon>OSLEUM clade</taxon>
        <taxon>Lecanoromycetidae</taxon>
        <taxon>Caliciales</taxon>
        <taxon>Physciaceae</taxon>
        <taxon>Heterodermia</taxon>
    </lineage>
</organism>
<feature type="coiled-coil region" evidence="9">
    <location>
        <begin position="477"/>
        <end position="525"/>
    </location>
</feature>
<accession>A0A8H3I8L6</accession>
<evidence type="ECO:0000313" key="12">
    <source>
        <dbReference type="EMBL" id="CAF9918952.1"/>
    </source>
</evidence>
<feature type="region of interest" description="Disordered" evidence="10">
    <location>
        <begin position="567"/>
        <end position="594"/>
    </location>
</feature>
<feature type="region of interest" description="Disordered" evidence="10">
    <location>
        <begin position="38"/>
        <end position="129"/>
    </location>
</feature>
<comment type="caution">
    <text evidence="12">The sequence shown here is derived from an EMBL/GenBank/DDBJ whole genome shotgun (WGS) entry which is preliminary data.</text>
</comment>
<dbReference type="Pfam" id="PF01485">
    <property type="entry name" value="IBR"/>
    <property type="match status" value="2"/>
</dbReference>
<dbReference type="OrthoDB" id="9977870at2759"/>
<evidence type="ECO:0000256" key="10">
    <source>
        <dbReference type="SAM" id="MobiDB-lite"/>
    </source>
</evidence>
<evidence type="ECO:0000259" key="11">
    <source>
        <dbReference type="PROSITE" id="PS51873"/>
    </source>
</evidence>
<feature type="compositionally biased region" description="Basic and acidic residues" evidence="10">
    <location>
        <begin position="85"/>
        <end position="99"/>
    </location>
</feature>
<evidence type="ECO:0000256" key="1">
    <source>
        <dbReference type="ARBA" id="ARBA00001798"/>
    </source>
</evidence>
<keyword evidence="8" id="KW-0862">Zinc</keyword>
<feature type="compositionally biased region" description="Acidic residues" evidence="10">
    <location>
        <begin position="111"/>
        <end position="129"/>
    </location>
</feature>
<dbReference type="EC" id="2.3.2.31" evidence="2"/>
<evidence type="ECO:0000256" key="6">
    <source>
        <dbReference type="ARBA" id="ARBA00022771"/>
    </source>
</evidence>
<dbReference type="GO" id="GO:0008270">
    <property type="term" value="F:zinc ion binding"/>
    <property type="evidence" value="ECO:0007669"/>
    <property type="project" value="UniProtKB-KW"/>
</dbReference>
<evidence type="ECO:0000256" key="9">
    <source>
        <dbReference type="SAM" id="Coils"/>
    </source>
</evidence>
<keyword evidence="4" id="KW-0479">Metal-binding</keyword>
<dbReference type="SMART" id="SM00647">
    <property type="entry name" value="IBR"/>
    <property type="match status" value="1"/>
</dbReference>
<dbReference type="SUPFAM" id="SSF57850">
    <property type="entry name" value="RING/U-box"/>
    <property type="match status" value="2"/>
</dbReference>
<protein>
    <recommendedName>
        <fullName evidence="2">RBR-type E3 ubiquitin transferase</fullName>
        <ecNumber evidence="2">2.3.2.31</ecNumber>
    </recommendedName>
</protein>
<keyword evidence="6" id="KW-0863">Zinc-finger</keyword>
<evidence type="ECO:0000256" key="7">
    <source>
        <dbReference type="ARBA" id="ARBA00022786"/>
    </source>
</evidence>
<feature type="region of interest" description="Disordered" evidence="10">
    <location>
        <begin position="197"/>
        <end position="223"/>
    </location>
</feature>
<dbReference type="Proteomes" id="UP000664521">
    <property type="component" value="Unassembled WGS sequence"/>
</dbReference>
<keyword evidence="13" id="KW-1185">Reference proteome</keyword>
<gene>
    <name evidence="12" type="ORF">HETSPECPRED_003893</name>
</gene>
<evidence type="ECO:0000313" key="13">
    <source>
        <dbReference type="Proteomes" id="UP000664521"/>
    </source>
</evidence>
<dbReference type="Gene3D" id="1.20.120.1750">
    <property type="match status" value="1"/>
</dbReference>
<keyword evidence="5" id="KW-0677">Repeat</keyword>
<dbReference type="InterPro" id="IPR013083">
    <property type="entry name" value="Znf_RING/FYVE/PHD"/>
</dbReference>
<name>A0A8H3I8L6_9LECA</name>
<feature type="domain" description="RING-type" evidence="11">
    <location>
        <begin position="285"/>
        <end position="479"/>
    </location>
</feature>
<keyword evidence="3" id="KW-0808">Transferase</keyword>
<dbReference type="GO" id="GO:0016567">
    <property type="term" value="P:protein ubiquitination"/>
    <property type="evidence" value="ECO:0007669"/>
    <property type="project" value="InterPro"/>
</dbReference>
<dbReference type="InterPro" id="IPR031127">
    <property type="entry name" value="E3_UB_ligase_RBR"/>
</dbReference>
<evidence type="ECO:0000256" key="5">
    <source>
        <dbReference type="ARBA" id="ARBA00022737"/>
    </source>
</evidence>
<feature type="compositionally biased region" description="Polar residues" evidence="10">
    <location>
        <begin position="72"/>
        <end position="81"/>
    </location>
</feature>
<evidence type="ECO:0000256" key="3">
    <source>
        <dbReference type="ARBA" id="ARBA00022679"/>
    </source>
</evidence>
<dbReference type="InterPro" id="IPR002867">
    <property type="entry name" value="IBR_dom"/>
</dbReference>
<dbReference type="EMBL" id="CAJPDS010000023">
    <property type="protein sequence ID" value="CAF9918952.1"/>
    <property type="molecule type" value="Genomic_DNA"/>
</dbReference>
<feature type="compositionally biased region" description="Basic and acidic residues" evidence="10">
    <location>
        <begin position="567"/>
        <end position="586"/>
    </location>
</feature>
<reference evidence="12" key="1">
    <citation type="submission" date="2021-03" db="EMBL/GenBank/DDBJ databases">
        <authorList>
            <person name="Tagirdzhanova G."/>
        </authorList>
    </citation>
    <scope>NUCLEOTIDE SEQUENCE</scope>
</reference>
<dbReference type="CDD" id="cd22584">
    <property type="entry name" value="Rcat_RBR_unk"/>
    <property type="match status" value="1"/>
</dbReference>
<dbReference type="AlphaFoldDB" id="A0A8H3I8L6"/>
<proteinExistence type="predicted"/>
<dbReference type="PANTHER" id="PTHR11685">
    <property type="entry name" value="RBR FAMILY RING FINGER AND IBR DOMAIN-CONTAINING"/>
    <property type="match status" value="1"/>
</dbReference>
<dbReference type="GO" id="GO:0061630">
    <property type="term" value="F:ubiquitin protein ligase activity"/>
    <property type="evidence" value="ECO:0007669"/>
    <property type="project" value="UniProtKB-EC"/>
</dbReference>
<keyword evidence="9" id="KW-0175">Coiled coil</keyword>
<dbReference type="Gene3D" id="3.30.40.10">
    <property type="entry name" value="Zinc/RING finger domain, C3HC4 (zinc finger)"/>
    <property type="match status" value="1"/>
</dbReference>
<dbReference type="CDD" id="cd20335">
    <property type="entry name" value="BRcat_RBR"/>
    <property type="match status" value="1"/>
</dbReference>